<dbReference type="GO" id="GO:0008270">
    <property type="term" value="F:zinc ion binding"/>
    <property type="evidence" value="ECO:0007669"/>
    <property type="project" value="UniProtKB-UniRule"/>
</dbReference>
<dbReference type="GO" id="GO:0005737">
    <property type="term" value="C:cytoplasm"/>
    <property type="evidence" value="ECO:0007669"/>
    <property type="project" value="UniProtKB-SubCell"/>
</dbReference>
<dbReference type="GO" id="GO:0004521">
    <property type="term" value="F:RNA endonuclease activity"/>
    <property type="evidence" value="ECO:0007669"/>
    <property type="project" value="UniProtKB-UniRule"/>
</dbReference>
<dbReference type="EMBL" id="BMIO01000005">
    <property type="protein sequence ID" value="GGD44903.1"/>
    <property type="molecule type" value="Genomic_DNA"/>
</dbReference>
<feature type="binding site" evidence="7">
    <location>
        <position position="136"/>
    </location>
    <ligand>
        <name>Zn(2+)</name>
        <dbReference type="ChEBI" id="CHEBI:29105"/>
        <note>catalytic</note>
    </ligand>
</feature>
<evidence type="ECO:0000313" key="8">
    <source>
        <dbReference type="EMBL" id="GGD44903.1"/>
    </source>
</evidence>
<keyword evidence="5 7" id="KW-0378">Hydrolase</keyword>
<keyword evidence="9" id="KW-1185">Reference proteome</keyword>
<evidence type="ECO:0000256" key="7">
    <source>
        <dbReference type="HAMAP-Rule" id="MF_00009"/>
    </source>
</evidence>
<evidence type="ECO:0000256" key="6">
    <source>
        <dbReference type="ARBA" id="ARBA00022833"/>
    </source>
</evidence>
<name>A0A916YHH8_9SPHN</name>
<dbReference type="RefSeq" id="WP_066761051.1">
    <property type="nucleotide sequence ID" value="NZ_BMIO01000005.1"/>
</dbReference>
<keyword evidence="7" id="KW-0690">Ribosome biogenesis</keyword>
<dbReference type="EC" id="3.1.-.-" evidence="7"/>
<gene>
    <name evidence="7 8" type="primary">ybeY</name>
    <name evidence="8" type="ORF">GCM10010989_18780</name>
</gene>
<dbReference type="Pfam" id="PF02130">
    <property type="entry name" value="YbeY"/>
    <property type="match status" value="1"/>
</dbReference>
<evidence type="ECO:0000256" key="4">
    <source>
        <dbReference type="ARBA" id="ARBA00022759"/>
    </source>
</evidence>
<dbReference type="PROSITE" id="PS01306">
    <property type="entry name" value="UPF0054"/>
    <property type="match status" value="1"/>
</dbReference>
<reference evidence="8 9" key="1">
    <citation type="journal article" date="2014" name="Int. J. Syst. Evol. Microbiol.">
        <title>Complete genome sequence of Corynebacterium casei LMG S-19264T (=DSM 44701T), isolated from a smear-ripened cheese.</title>
        <authorList>
            <consortium name="US DOE Joint Genome Institute (JGI-PGF)"/>
            <person name="Walter F."/>
            <person name="Albersmeier A."/>
            <person name="Kalinowski J."/>
            <person name="Ruckert C."/>
        </authorList>
    </citation>
    <scope>NUCLEOTIDE SEQUENCE [LARGE SCALE GENOMIC DNA]</scope>
    <source>
        <strain evidence="8 9">CGMCC 1.15358</strain>
    </source>
</reference>
<keyword evidence="3 7" id="KW-0479">Metal-binding</keyword>
<dbReference type="AlphaFoldDB" id="A0A916YHH8"/>
<organism evidence="8 9">
    <name type="scientific">Croceicoccus pelagius</name>
    <dbReference type="NCBI Taxonomy" id="1703341"/>
    <lineage>
        <taxon>Bacteria</taxon>
        <taxon>Pseudomonadati</taxon>
        <taxon>Pseudomonadota</taxon>
        <taxon>Alphaproteobacteria</taxon>
        <taxon>Sphingomonadales</taxon>
        <taxon>Erythrobacteraceae</taxon>
        <taxon>Croceicoccus</taxon>
    </lineage>
</organism>
<sequence>MTAPVLELDIDPVWGDSTDWDELSAEAAEAVAAEVPELARSEILVSVVFADDEEVHDLNRQWRAKDKPTNVLSFPMLSREELLAARNSPGAPVMLGDIILAYGVCAREADEKSVALAKHATHLLVHGLLHLAGYDHETSTEDAEAMEAMEIRILARLGIADPYGDRDPV</sequence>
<dbReference type="PANTHER" id="PTHR46986">
    <property type="entry name" value="ENDORIBONUCLEASE YBEY, CHLOROPLASTIC"/>
    <property type="match status" value="1"/>
</dbReference>
<keyword evidence="2 7" id="KW-0540">Nuclease</keyword>
<dbReference type="HAMAP" id="MF_00009">
    <property type="entry name" value="Endoribonucl_YbeY"/>
    <property type="match status" value="1"/>
</dbReference>
<evidence type="ECO:0000256" key="2">
    <source>
        <dbReference type="ARBA" id="ARBA00022722"/>
    </source>
</evidence>
<comment type="caution">
    <text evidence="8">The sequence shown here is derived from an EMBL/GenBank/DDBJ whole genome shotgun (WGS) entry which is preliminary data.</text>
</comment>
<dbReference type="PANTHER" id="PTHR46986:SF1">
    <property type="entry name" value="ENDORIBONUCLEASE YBEY, CHLOROPLASTIC"/>
    <property type="match status" value="1"/>
</dbReference>
<dbReference type="NCBIfam" id="TIGR00043">
    <property type="entry name" value="rRNA maturation RNase YbeY"/>
    <property type="match status" value="1"/>
</dbReference>
<dbReference type="InterPro" id="IPR020549">
    <property type="entry name" value="YbeY_CS"/>
</dbReference>
<keyword evidence="4 7" id="KW-0255">Endonuclease</keyword>
<dbReference type="GO" id="GO:0006364">
    <property type="term" value="P:rRNA processing"/>
    <property type="evidence" value="ECO:0007669"/>
    <property type="project" value="UniProtKB-UniRule"/>
</dbReference>
<feature type="binding site" evidence="7">
    <location>
        <position position="126"/>
    </location>
    <ligand>
        <name>Zn(2+)</name>
        <dbReference type="ChEBI" id="CHEBI:29105"/>
        <note>catalytic</note>
    </ligand>
</feature>
<evidence type="ECO:0000256" key="5">
    <source>
        <dbReference type="ARBA" id="ARBA00022801"/>
    </source>
</evidence>
<dbReference type="SUPFAM" id="SSF55486">
    <property type="entry name" value="Metalloproteases ('zincins'), catalytic domain"/>
    <property type="match status" value="1"/>
</dbReference>
<dbReference type="GO" id="GO:0004222">
    <property type="term" value="F:metalloendopeptidase activity"/>
    <property type="evidence" value="ECO:0007669"/>
    <property type="project" value="InterPro"/>
</dbReference>
<keyword evidence="7" id="KW-0963">Cytoplasm</keyword>
<comment type="similarity">
    <text evidence="1 7">Belongs to the endoribonuclease YbeY family.</text>
</comment>
<keyword evidence="6 7" id="KW-0862">Zinc</keyword>
<dbReference type="OrthoDB" id="9807740at2"/>
<dbReference type="InterPro" id="IPR002036">
    <property type="entry name" value="YbeY"/>
</dbReference>
<protein>
    <recommendedName>
        <fullName evidence="7">Endoribonuclease YbeY</fullName>
        <ecNumber evidence="7">3.1.-.-</ecNumber>
    </recommendedName>
</protein>
<evidence type="ECO:0000313" key="9">
    <source>
        <dbReference type="Proteomes" id="UP000598997"/>
    </source>
</evidence>
<keyword evidence="7" id="KW-0698">rRNA processing</keyword>
<feature type="binding site" evidence="7">
    <location>
        <position position="130"/>
    </location>
    <ligand>
        <name>Zn(2+)</name>
        <dbReference type="ChEBI" id="CHEBI:29105"/>
        <note>catalytic</note>
    </ligand>
</feature>
<evidence type="ECO:0000256" key="1">
    <source>
        <dbReference type="ARBA" id="ARBA00010875"/>
    </source>
</evidence>
<comment type="function">
    <text evidence="7">Single strand-specific metallo-endoribonuclease involved in late-stage 70S ribosome quality control and in maturation of the 3' terminus of the 16S rRNA.</text>
</comment>
<dbReference type="Gene3D" id="3.40.390.30">
    <property type="entry name" value="Metalloproteases ('zincins'), catalytic domain"/>
    <property type="match status" value="1"/>
</dbReference>
<evidence type="ECO:0000256" key="3">
    <source>
        <dbReference type="ARBA" id="ARBA00022723"/>
    </source>
</evidence>
<accession>A0A916YHH8</accession>
<proteinExistence type="inferred from homology"/>
<dbReference type="InterPro" id="IPR023091">
    <property type="entry name" value="MetalPrtase_cat_dom_sf_prd"/>
</dbReference>
<comment type="cofactor">
    <cofactor evidence="7">
        <name>Zn(2+)</name>
        <dbReference type="ChEBI" id="CHEBI:29105"/>
    </cofactor>
    <text evidence="7">Binds 1 zinc ion.</text>
</comment>
<comment type="subcellular location">
    <subcellularLocation>
        <location evidence="7">Cytoplasm</location>
    </subcellularLocation>
</comment>
<dbReference type="Proteomes" id="UP000598997">
    <property type="component" value="Unassembled WGS sequence"/>
</dbReference>